<name>D8PN66_SCHCM</name>
<keyword evidence="2" id="KW-1185">Reference proteome</keyword>
<organism evidence="2">
    <name type="scientific">Schizophyllum commune (strain H4-8 / FGSC 9210)</name>
    <name type="common">Split gill fungus</name>
    <dbReference type="NCBI Taxonomy" id="578458"/>
    <lineage>
        <taxon>Eukaryota</taxon>
        <taxon>Fungi</taxon>
        <taxon>Dikarya</taxon>
        <taxon>Basidiomycota</taxon>
        <taxon>Agaricomycotina</taxon>
        <taxon>Agaricomycetes</taxon>
        <taxon>Agaricomycetidae</taxon>
        <taxon>Agaricales</taxon>
        <taxon>Schizophyllaceae</taxon>
        <taxon>Schizophyllum</taxon>
    </lineage>
</organism>
<sequence>MVNRLIRRFPSHGIYPVTATHVKVTSNSRSNMPKDIATPSTKKTRTAVSILNKSMKTFRKTVKDKFRHDNFNVGKNSRFAASAVNARLKEAEDELARFTLSPDAAGAKVADEPTSSAFATTELVEALPVIATAAADNEITIRNPELVKPGSKDDANIVPPPAISADANAASETSATVYHTSSTVSDGPIEGTNAAPIIETFPTIATLLDTLIASGTIIANVQAAAGDNETESPASLSSFPCAEAIEDPHHQEQRRDELANPQLQVSAMGNSDMAYSDLAYTNPATIDSPQHASSSITDRSTTLFNNLEAPVQGALEVLSVNDASARRARRNALRKAGSAANFGDIPSSIVATEKRTSEDFDTFQESGSAVRNRACQQARRHHAGPGYKLASARRRRAGEIDRTNHFQVCLNPVNVPIISPFALAVARESPSAMEALERYRRSVAREAPVHPVYDSGDSSSYTSDEESVETRYGMYAGSSATSASSYDSDDSMDYC</sequence>
<dbReference type="HOGENOM" id="CLU_551136_0_0_1"/>
<accession>D8PN66</accession>
<evidence type="ECO:0000313" key="1">
    <source>
        <dbReference type="EMBL" id="EFJ03563.1"/>
    </source>
</evidence>
<reference evidence="1 2" key="1">
    <citation type="journal article" date="2010" name="Nat. Biotechnol.">
        <title>Genome sequence of the model mushroom Schizophyllum commune.</title>
        <authorList>
            <person name="Ohm R.A."/>
            <person name="de Jong J.F."/>
            <person name="Lugones L.G."/>
            <person name="Aerts A."/>
            <person name="Kothe E."/>
            <person name="Stajich J.E."/>
            <person name="de Vries R.P."/>
            <person name="Record E."/>
            <person name="Levasseur A."/>
            <person name="Baker S.E."/>
            <person name="Bartholomew K.A."/>
            <person name="Coutinho P.M."/>
            <person name="Erdmann S."/>
            <person name="Fowler T.J."/>
            <person name="Gathman A.C."/>
            <person name="Lombard V."/>
            <person name="Henrissat B."/>
            <person name="Knabe N."/>
            <person name="Kuees U."/>
            <person name="Lilly W.W."/>
            <person name="Lindquist E."/>
            <person name="Lucas S."/>
            <person name="Magnuson J.K."/>
            <person name="Piumi F."/>
            <person name="Raudaskoski M."/>
            <person name="Salamov A."/>
            <person name="Schmutz J."/>
            <person name="Schwarze F.W.M.R."/>
            <person name="vanKuyk P.A."/>
            <person name="Horton J.S."/>
            <person name="Grigoriev I.V."/>
            <person name="Woesten H.A.B."/>
        </authorList>
    </citation>
    <scope>NUCLEOTIDE SEQUENCE [LARGE SCALE GENOMIC DNA]</scope>
    <source>
        <strain evidence="2">H4-8 / FGSC 9210</strain>
    </source>
</reference>
<dbReference type="Proteomes" id="UP000007431">
    <property type="component" value="Unassembled WGS sequence"/>
</dbReference>
<gene>
    <name evidence="1" type="ORF">SCHCODRAFT_255365</name>
</gene>
<dbReference type="AlphaFoldDB" id="D8PN66"/>
<evidence type="ECO:0000313" key="2">
    <source>
        <dbReference type="Proteomes" id="UP000007431"/>
    </source>
</evidence>
<dbReference type="GeneID" id="9589718"/>
<dbReference type="OrthoDB" id="10358548at2759"/>
<dbReference type="InParanoid" id="D8PN66"/>
<dbReference type="EMBL" id="GL377302">
    <property type="protein sequence ID" value="EFJ03563.1"/>
    <property type="molecule type" value="Genomic_DNA"/>
</dbReference>
<dbReference type="KEGG" id="scm:SCHCO_02684833"/>
<dbReference type="VEuPathDB" id="FungiDB:SCHCODRAFT_02684833"/>
<protein>
    <submittedName>
        <fullName evidence="1">Uncharacterized protein</fullName>
    </submittedName>
</protein>
<proteinExistence type="predicted"/>